<dbReference type="Gene3D" id="3.40.50.720">
    <property type="entry name" value="NAD(P)-binding Rossmann-like Domain"/>
    <property type="match status" value="1"/>
</dbReference>
<dbReference type="PRINTS" id="PR00081">
    <property type="entry name" value="GDHRDH"/>
</dbReference>
<reference evidence="3" key="1">
    <citation type="submission" date="2018-05" db="EMBL/GenBank/DDBJ databases">
        <authorList>
            <person name="Lanie J.A."/>
            <person name="Ng W.-L."/>
            <person name="Kazmierczak K.M."/>
            <person name="Andrzejewski T.M."/>
            <person name="Davidsen T.M."/>
            <person name="Wayne K.J."/>
            <person name="Tettelin H."/>
            <person name="Glass J.I."/>
            <person name="Rusch D."/>
            <person name="Podicherti R."/>
            <person name="Tsui H.-C.T."/>
            <person name="Winkler M.E."/>
        </authorList>
    </citation>
    <scope>NUCLEOTIDE SEQUENCE</scope>
</reference>
<name>A0A381X4A5_9ZZZZ</name>
<evidence type="ECO:0000256" key="1">
    <source>
        <dbReference type="ARBA" id="ARBA00006484"/>
    </source>
</evidence>
<comment type="similarity">
    <text evidence="1">Belongs to the short-chain dehydrogenases/reductases (SDR) family.</text>
</comment>
<dbReference type="EMBL" id="UINC01013823">
    <property type="protein sequence ID" value="SVA59448.1"/>
    <property type="molecule type" value="Genomic_DNA"/>
</dbReference>
<dbReference type="PANTHER" id="PTHR42760:SF133">
    <property type="entry name" value="3-OXOACYL-[ACYL-CARRIER-PROTEIN] REDUCTASE"/>
    <property type="match status" value="1"/>
</dbReference>
<dbReference type="PANTHER" id="PTHR42760">
    <property type="entry name" value="SHORT-CHAIN DEHYDROGENASES/REDUCTASES FAMILY MEMBER"/>
    <property type="match status" value="1"/>
</dbReference>
<dbReference type="Pfam" id="PF13561">
    <property type="entry name" value="adh_short_C2"/>
    <property type="match status" value="1"/>
</dbReference>
<sequence>MGRLKDKVALITGGSRGMGAAEAKMFADEGAHVVIADILENEGRKTASEIAASGARCVFTQLDVLKASEWDSVIGTVISNFGKLDVLVNNAGVTSRMMLLDTSEPEWDRVMDINTKGTFLGIKAAIPAIRSSGGGSIINISSQMGLVGADYISPQYQASKGAVRLLTKSVAIQYASDNIRCNSVHPAPIETDMTADVRQDPDAFQDMLGRIPMGRYGKPEEVAYAVLYLASDESSFVTGSELVVDGGWTAQ</sequence>
<dbReference type="InterPro" id="IPR036291">
    <property type="entry name" value="NAD(P)-bd_dom_sf"/>
</dbReference>
<evidence type="ECO:0000256" key="2">
    <source>
        <dbReference type="ARBA" id="ARBA00023002"/>
    </source>
</evidence>
<dbReference type="PRINTS" id="PR00080">
    <property type="entry name" value="SDRFAMILY"/>
</dbReference>
<evidence type="ECO:0008006" key="4">
    <source>
        <dbReference type="Google" id="ProtNLM"/>
    </source>
</evidence>
<organism evidence="3">
    <name type="scientific">marine metagenome</name>
    <dbReference type="NCBI Taxonomy" id="408172"/>
    <lineage>
        <taxon>unclassified sequences</taxon>
        <taxon>metagenomes</taxon>
        <taxon>ecological metagenomes</taxon>
    </lineage>
</organism>
<dbReference type="InterPro" id="IPR002347">
    <property type="entry name" value="SDR_fam"/>
</dbReference>
<dbReference type="FunFam" id="3.40.50.720:FF:000084">
    <property type="entry name" value="Short-chain dehydrogenase reductase"/>
    <property type="match status" value="1"/>
</dbReference>
<dbReference type="AlphaFoldDB" id="A0A381X4A5"/>
<accession>A0A381X4A5</accession>
<dbReference type="GO" id="GO:0016616">
    <property type="term" value="F:oxidoreductase activity, acting on the CH-OH group of donors, NAD or NADP as acceptor"/>
    <property type="evidence" value="ECO:0007669"/>
    <property type="project" value="TreeGrafter"/>
</dbReference>
<gene>
    <name evidence="3" type="ORF">METZ01_LOCUS112302</name>
</gene>
<keyword evidence="2" id="KW-0560">Oxidoreductase</keyword>
<proteinExistence type="inferred from homology"/>
<protein>
    <recommendedName>
        <fullName evidence="4">Cyclopentanol dehydrogenase</fullName>
    </recommendedName>
</protein>
<dbReference type="SUPFAM" id="SSF51735">
    <property type="entry name" value="NAD(P)-binding Rossmann-fold domains"/>
    <property type="match status" value="1"/>
</dbReference>
<dbReference type="NCBIfam" id="NF005559">
    <property type="entry name" value="PRK07231.1"/>
    <property type="match status" value="1"/>
</dbReference>
<evidence type="ECO:0000313" key="3">
    <source>
        <dbReference type="EMBL" id="SVA59448.1"/>
    </source>
</evidence>